<keyword evidence="2" id="KW-0547">Nucleotide-binding</keyword>
<dbReference type="Gene3D" id="1.10.10.2420">
    <property type="match status" value="1"/>
</dbReference>
<keyword evidence="1" id="KW-0436">Ligase</keyword>
<dbReference type="Pfam" id="PF04558">
    <property type="entry name" value="tRNA_synt_1c_R1"/>
    <property type="match status" value="1"/>
</dbReference>
<evidence type="ECO:0000256" key="5">
    <source>
        <dbReference type="ARBA" id="ARBA00023146"/>
    </source>
</evidence>
<evidence type="ECO:0000256" key="4">
    <source>
        <dbReference type="ARBA" id="ARBA00022917"/>
    </source>
</evidence>
<feature type="domain" description="Glutaminyl-tRNA synthetase class Ib non-specific RNA-binding" evidence="6">
    <location>
        <begin position="6"/>
        <end position="110"/>
    </location>
</feature>
<keyword evidence="3" id="KW-0067">ATP-binding</keyword>
<dbReference type="AlphaFoldDB" id="A0A8C8AE94"/>
<protein>
    <recommendedName>
        <fullName evidence="6">Glutaminyl-tRNA synthetase class Ib non-specific RNA-binding domain-containing protein</fullName>
    </recommendedName>
</protein>
<dbReference type="InterPro" id="IPR042559">
    <property type="entry name" value="Gln-tRNA-synth_Ib_RNA-bd_N_2"/>
</dbReference>
<name>A0A8C8AE94_9STRI</name>
<keyword evidence="8" id="KW-1185">Reference proteome</keyword>
<dbReference type="GO" id="GO:0005524">
    <property type="term" value="F:ATP binding"/>
    <property type="evidence" value="ECO:0007669"/>
    <property type="project" value="UniProtKB-KW"/>
</dbReference>
<reference evidence="7" key="2">
    <citation type="submission" date="2025-09" db="UniProtKB">
        <authorList>
            <consortium name="Ensembl"/>
        </authorList>
    </citation>
    <scope>IDENTIFICATION</scope>
</reference>
<organism evidence="7 8">
    <name type="scientific">Otus sunia</name>
    <name type="common">Oriental scops-owl</name>
    <dbReference type="NCBI Taxonomy" id="257818"/>
    <lineage>
        <taxon>Eukaryota</taxon>
        <taxon>Metazoa</taxon>
        <taxon>Chordata</taxon>
        <taxon>Craniata</taxon>
        <taxon>Vertebrata</taxon>
        <taxon>Euteleostomi</taxon>
        <taxon>Archelosauria</taxon>
        <taxon>Archosauria</taxon>
        <taxon>Dinosauria</taxon>
        <taxon>Saurischia</taxon>
        <taxon>Theropoda</taxon>
        <taxon>Coelurosauria</taxon>
        <taxon>Aves</taxon>
        <taxon>Neognathae</taxon>
        <taxon>Neoaves</taxon>
        <taxon>Telluraves</taxon>
        <taxon>Strigiformes</taxon>
        <taxon>Strigidae</taxon>
        <taxon>Otus</taxon>
    </lineage>
</organism>
<keyword evidence="5" id="KW-0030">Aminoacyl-tRNA synthetase</keyword>
<dbReference type="InterPro" id="IPR007639">
    <property type="entry name" value="Gln-tRNA-synth_Ib_RNA-bd_N"/>
</dbReference>
<dbReference type="GO" id="GO:0005737">
    <property type="term" value="C:cytoplasm"/>
    <property type="evidence" value="ECO:0007669"/>
    <property type="project" value="InterPro"/>
</dbReference>
<reference evidence="7" key="1">
    <citation type="submission" date="2025-08" db="UniProtKB">
        <authorList>
            <consortium name="Ensembl"/>
        </authorList>
    </citation>
    <scope>IDENTIFICATION</scope>
</reference>
<proteinExistence type="predicted"/>
<sequence length="121" mass="13226">ALGPTLDKATGTLLYNAAARLRDPKHLGFLVDYIARREILTDLQLSAALEYVRSHPLEPLDVADFERACGVGVCVTPEQIEEAVEAVIGEHRAELLAERYRFNVGLLMGECGLLATASSCW</sequence>
<dbReference type="GO" id="GO:0006418">
    <property type="term" value="P:tRNA aminoacylation for protein translation"/>
    <property type="evidence" value="ECO:0007669"/>
    <property type="project" value="InterPro"/>
</dbReference>
<evidence type="ECO:0000313" key="7">
    <source>
        <dbReference type="Ensembl" id="ENSOSUP00000004260.1"/>
    </source>
</evidence>
<dbReference type="InterPro" id="IPR042558">
    <property type="entry name" value="Gln-tRNA-synth_Ib_RNA-bd_N_1"/>
</dbReference>
<evidence type="ECO:0000256" key="1">
    <source>
        <dbReference type="ARBA" id="ARBA00022598"/>
    </source>
</evidence>
<evidence type="ECO:0000256" key="2">
    <source>
        <dbReference type="ARBA" id="ARBA00022741"/>
    </source>
</evidence>
<evidence type="ECO:0000259" key="6">
    <source>
        <dbReference type="Pfam" id="PF04558"/>
    </source>
</evidence>
<evidence type="ECO:0000313" key="8">
    <source>
        <dbReference type="Proteomes" id="UP000694552"/>
    </source>
</evidence>
<accession>A0A8C8AE94</accession>
<dbReference type="Ensembl" id="ENSOSUT00000004398.1">
    <property type="protein sequence ID" value="ENSOSUP00000004260.1"/>
    <property type="gene ID" value="ENSOSUG00000003115.1"/>
</dbReference>
<evidence type="ECO:0000256" key="3">
    <source>
        <dbReference type="ARBA" id="ARBA00022840"/>
    </source>
</evidence>
<dbReference type="Gene3D" id="1.10.8.1290">
    <property type="entry name" value="Glutaminyl-tRNA synthetase, non-specific RNA binding region part 1, domain 1"/>
    <property type="match status" value="1"/>
</dbReference>
<dbReference type="GO" id="GO:0004812">
    <property type="term" value="F:aminoacyl-tRNA ligase activity"/>
    <property type="evidence" value="ECO:0007669"/>
    <property type="project" value="UniProtKB-KW"/>
</dbReference>
<keyword evidence="4" id="KW-0648">Protein biosynthesis</keyword>
<dbReference type="Proteomes" id="UP000694552">
    <property type="component" value="Unplaced"/>
</dbReference>